<evidence type="ECO:0000256" key="1">
    <source>
        <dbReference type="SAM" id="Phobius"/>
    </source>
</evidence>
<feature type="transmembrane region" description="Helical" evidence="1">
    <location>
        <begin position="12"/>
        <end position="31"/>
    </location>
</feature>
<feature type="transmembrane region" description="Helical" evidence="1">
    <location>
        <begin position="37"/>
        <end position="57"/>
    </location>
</feature>
<organism evidence="2 3">
    <name type="scientific">Phycomyces blakesleeanus</name>
    <dbReference type="NCBI Taxonomy" id="4837"/>
    <lineage>
        <taxon>Eukaryota</taxon>
        <taxon>Fungi</taxon>
        <taxon>Fungi incertae sedis</taxon>
        <taxon>Mucoromycota</taxon>
        <taxon>Mucoromycotina</taxon>
        <taxon>Mucoromycetes</taxon>
        <taxon>Mucorales</taxon>
        <taxon>Phycomycetaceae</taxon>
        <taxon>Phycomyces</taxon>
    </lineage>
</organism>
<gene>
    <name evidence="2" type="ORF">J3Q64DRAFT_1737080</name>
</gene>
<keyword evidence="1" id="KW-0812">Transmembrane</keyword>
<evidence type="ECO:0000313" key="3">
    <source>
        <dbReference type="Proteomes" id="UP001448207"/>
    </source>
</evidence>
<keyword evidence="1" id="KW-1133">Transmembrane helix</keyword>
<keyword evidence="1" id="KW-0472">Membrane</keyword>
<dbReference type="EMBL" id="JBCLYO010000007">
    <property type="protein sequence ID" value="KAL0087365.1"/>
    <property type="molecule type" value="Genomic_DNA"/>
</dbReference>
<name>A0ABR3B1K5_PHYBL</name>
<protein>
    <submittedName>
        <fullName evidence="2">Uncharacterized protein</fullName>
    </submittedName>
</protein>
<keyword evidence="3" id="KW-1185">Reference proteome</keyword>
<evidence type="ECO:0000313" key="2">
    <source>
        <dbReference type="EMBL" id="KAL0087365.1"/>
    </source>
</evidence>
<reference evidence="2 3" key="1">
    <citation type="submission" date="2024-04" db="EMBL/GenBank/DDBJ databases">
        <title>Symmetric and asymmetric DNA N6-adenine methylation regulates different biological responses in Mucorales.</title>
        <authorList>
            <consortium name="Lawrence Berkeley National Laboratory"/>
            <person name="Lax C."/>
            <person name="Mondo S.J."/>
            <person name="Osorio-Concepcion M."/>
            <person name="Muszewska A."/>
            <person name="Corrochano-Luque M."/>
            <person name="Gutierrez G."/>
            <person name="Riley R."/>
            <person name="Lipzen A."/>
            <person name="Guo J."/>
            <person name="Hundley H."/>
            <person name="Amirebrahimi M."/>
            <person name="Ng V."/>
            <person name="Lorenzo-Gutierrez D."/>
            <person name="Binder U."/>
            <person name="Yang J."/>
            <person name="Song Y."/>
            <person name="Canovas D."/>
            <person name="Navarro E."/>
            <person name="Freitag M."/>
            <person name="Gabaldon T."/>
            <person name="Grigoriev I.V."/>
            <person name="Corrochano L.M."/>
            <person name="Nicolas F.E."/>
            <person name="Garre V."/>
        </authorList>
    </citation>
    <scope>NUCLEOTIDE SEQUENCE [LARGE SCALE GENOMIC DNA]</scope>
    <source>
        <strain evidence="2 3">L51</strain>
    </source>
</reference>
<accession>A0ABR3B1K5</accession>
<dbReference type="PROSITE" id="PS51257">
    <property type="entry name" value="PROKAR_LIPOPROTEIN"/>
    <property type="match status" value="1"/>
</dbReference>
<sequence length="66" mass="7513">MQKLIKSCCHSIVAQSCQIFYVSVLLARIMSLDFTNWLIIPTQPCAFILFMNILYLGTICDPVKSK</sequence>
<dbReference type="Proteomes" id="UP001448207">
    <property type="component" value="Unassembled WGS sequence"/>
</dbReference>
<comment type="caution">
    <text evidence="2">The sequence shown here is derived from an EMBL/GenBank/DDBJ whole genome shotgun (WGS) entry which is preliminary data.</text>
</comment>
<proteinExistence type="predicted"/>